<dbReference type="InterPro" id="IPR037914">
    <property type="entry name" value="SpoVT-AbrB_sf"/>
</dbReference>
<feature type="domain" description="SpoVT-AbrB" evidence="2">
    <location>
        <begin position="9"/>
        <end position="50"/>
    </location>
</feature>
<dbReference type="InterPro" id="IPR007159">
    <property type="entry name" value="SpoVT-AbrB_dom"/>
</dbReference>
<dbReference type="Proteomes" id="UP000298664">
    <property type="component" value="Chromosome Circular"/>
</dbReference>
<accession>A0AAF0H8B3</accession>
<organism evidence="3 4">
    <name type="scientific">Agrobacterium larrymoorei</name>
    <dbReference type="NCBI Taxonomy" id="160699"/>
    <lineage>
        <taxon>Bacteria</taxon>
        <taxon>Pseudomonadati</taxon>
        <taxon>Pseudomonadota</taxon>
        <taxon>Alphaproteobacteria</taxon>
        <taxon>Hyphomicrobiales</taxon>
        <taxon>Rhizobiaceae</taxon>
        <taxon>Rhizobium/Agrobacterium group</taxon>
        <taxon>Agrobacterium</taxon>
    </lineage>
</organism>
<evidence type="ECO:0000259" key="2">
    <source>
        <dbReference type="PROSITE" id="PS51740"/>
    </source>
</evidence>
<evidence type="ECO:0000256" key="1">
    <source>
        <dbReference type="PROSITE-ProRule" id="PRU01076"/>
    </source>
</evidence>
<dbReference type="Pfam" id="PF04014">
    <property type="entry name" value="MazE_antitoxin"/>
    <property type="match status" value="1"/>
</dbReference>
<protein>
    <submittedName>
        <fullName evidence="3">AbrB/MazE/SpoVT family DNA-binding domain-containing protein</fullName>
    </submittedName>
</protein>
<proteinExistence type="predicted"/>
<dbReference type="EMBL" id="CP124733">
    <property type="protein sequence ID" value="WHA41671.1"/>
    <property type="molecule type" value="Genomic_DNA"/>
</dbReference>
<reference evidence="3" key="1">
    <citation type="submission" date="2023-05" db="EMBL/GenBank/DDBJ databases">
        <title>Complete genome sequence of Agrobacterium larrymoorei CFBP5477.</title>
        <authorList>
            <person name="Yen H.-C."/>
            <person name="Chou L."/>
            <person name="Lin Y.-C."/>
            <person name="Lai E.-M."/>
            <person name="Kuo C.-H."/>
        </authorList>
    </citation>
    <scope>NUCLEOTIDE SEQUENCE</scope>
    <source>
        <strain evidence="3">CFBP5477</strain>
    </source>
</reference>
<gene>
    <name evidence="3" type="ORF">CFBP5477_003295</name>
</gene>
<sequence length="87" mass="10003">MVAVIEKEVSVFNNGRSRAVRIPSDFKLEGDSVLMSQDEDGVIHIRPKKPKKSLLEVLDWLAKQEPFEERMPEIEDYPPEPVDLGKR</sequence>
<name>A0AAF0H8B3_9HYPH</name>
<dbReference type="SUPFAM" id="SSF89447">
    <property type="entry name" value="AbrB/MazE/MraZ-like"/>
    <property type="match status" value="1"/>
</dbReference>
<keyword evidence="1 3" id="KW-0238">DNA-binding</keyword>
<dbReference type="SMART" id="SM00966">
    <property type="entry name" value="SpoVT_AbrB"/>
    <property type="match status" value="1"/>
</dbReference>
<dbReference type="AlphaFoldDB" id="A0AAF0H8B3"/>
<dbReference type="PROSITE" id="PS51740">
    <property type="entry name" value="SPOVT_ABRB"/>
    <property type="match status" value="1"/>
</dbReference>
<evidence type="ECO:0000313" key="4">
    <source>
        <dbReference type="Proteomes" id="UP000298664"/>
    </source>
</evidence>
<dbReference type="RefSeq" id="WP_137393702.1">
    <property type="nucleotide sequence ID" value="NZ_CP124733.1"/>
</dbReference>
<dbReference type="GO" id="GO:0003677">
    <property type="term" value="F:DNA binding"/>
    <property type="evidence" value="ECO:0007669"/>
    <property type="project" value="UniProtKB-UniRule"/>
</dbReference>
<evidence type="ECO:0000313" key="3">
    <source>
        <dbReference type="EMBL" id="WHA41671.1"/>
    </source>
</evidence>
<dbReference type="Gene3D" id="2.10.260.10">
    <property type="match status" value="1"/>
</dbReference>